<dbReference type="PANTHER" id="PTHR47331:SF5">
    <property type="entry name" value="RIBONUCLEASE H"/>
    <property type="match status" value="1"/>
</dbReference>
<gene>
    <name evidence="1" type="ORF">AVEN_75395_1</name>
</gene>
<evidence type="ECO:0000313" key="1">
    <source>
        <dbReference type="EMBL" id="GBM69755.1"/>
    </source>
</evidence>
<dbReference type="EMBL" id="BGPR01002211">
    <property type="protein sequence ID" value="GBM69755.1"/>
    <property type="molecule type" value="Genomic_DNA"/>
</dbReference>
<evidence type="ECO:0008006" key="3">
    <source>
        <dbReference type="Google" id="ProtNLM"/>
    </source>
</evidence>
<protein>
    <recommendedName>
        <fullName evidence="3">Reverse transcriptase domain-containing protein</fullName>
    </recommendedName>
</protein>
<dbReference type="Proteomes" id="UP000499080">
    <property type="component" value="Unassembled WGS sequence"/>
</dbReference>
<dbReference type="SUPFAM" id="SSF56672">
    <property type="entry name" value="DNA/RNA polymerases"/>
    <property type="match status" value="1"/>
</dbReference>
<organism evidence="1 2">
    <name type="scientific">Araneus ventricosus</name>
    <name type="common">Orbweaver spider</name>
    <name type="synonym">Epeira ventricosa</name>
    <dbReference type="NCBI Taxonomy" id="182803"/>
    <lineage>
        <taxon>Eukaryota</taxon>
        <taxon>Metazoa</taxon>
        <taxon>Ecdysozoa</taxon>
        <taxon>Arthropoda</taxon>
        <taxon>Chelicerata</taxon>
        <taxon>Arachnida</taxon>
        <taxon>Araneae</taxon>
        <taxon>Araneomorphae</taxon>
        <taxon>Entelegynae</taxon>
        <taxon>Araneoidea</taxon>
        <taxon>Araneidae</taxon>
        <taxon>Araneus</taxon>
    </lineage>
</organism>
<dbReference type="PANTHER" id="PTHR47331">
    <property type="entry name" value="PHD-TYPE DOMAIN-CONTAINING PROTEIN"/>
    <property type="match status" value="1"/>
</dbReference>
<reference evidence="1 2" key="1">
    <citation type="journal article" date="2019" name="Sci. Rep.">
        <title>Orb-weaving spider Araneus ventricosus genome elucidates the spidroin gene catalogue.</title>
        <authorList>
            <person name="Kono N."/>
            <person name="Nakamura H."/>
            <person name="Ohtoshi R."/>
            <person name="Moran D.A.P."/>
            <person name="Shinohara A."/>
            <person name="Yoshida Y."/>
            <person name="Fujiwara M."/>
            <person name="Mori M."/>
            <person name="Tomita M."/>
            <person name="Arakawa K."/>
        </authorList>
    </citation>
    <scope>NUCLEOTIDE SEQUENCE [LARGE SCALE GENOMIC DNA]</scope>
</reference>
<comment type="caution">
    <text evidence="1">The sequence shown here is derived from an EMBL/GenBank/DDBJ whole genome shotgun (WGS) entry which is preliminary data.</text>
</comment>
<dbReference type="AlphaFoldDB" id="A0A4Y2HWZ2"/>
<dbReference type="GO" id="GO:0071897">
    <property type="term" value="P:DNA biosynthetic process"/>
    <property type="evidence" value="ECO:0007669"/>
    <property type="project" value="UniProtKB-ARBA"/>
</dbReference>
<name>A0A4Y2HWZ2_ARAVE</name>
<accession>A0A4Y2HWZ2</accession>
<keyword evidence="2" id="KW-1185">Reference proteome</keyword>
<evidence type="ECO:0000313" key="2">
    <source>
        <dbReference type="Proteomes" id="UP000499080"/>
    </source>
</evidence>
<dbReference type="OrthoDB" id="8065733at2759"/>
<proteinExistence type="predicted"/>
<sequence>MSKHRCSVSGCRELHNSLLHQKDEIRTASQALNSGKAKKRNQTKVLPKLQNQDNCYFISEPNLDITVKKFFELESLPGDSREITKSEEEIYCEEYFVKSYKRDQTGRFIVQLPLKENAESVLGSSKENAMKRLNGIWNKLNKNNTMETLYKEFMREYENLGHVEEIKNEIMDKVNYYIPHHAIFKPEKTSTPFRVVFDASAKTTSRFSLNPILLNGGIIQQDLFSIVSRFRKHKFAFRADIKKMYRQILIDPNQRDLQRLEDNC</sequence>
<dbReference type="InterPro" id="IPR043502">
    <property type="entry name" value="DNA/RNA_pol_sf"/>
</dbReference>